<dbReference type="PANTHER" id="PTHR46865:SF2">
    <property type="entry name" value="MONOOXYGENASE"/>
    <property type="match status" value="1"/>
</dbReference>
<evidence type="ECO:0000313" key="2">
    <source>
        <dbReference type="EMBL" id="WNG50523.1"/>
    </source>
</evidence>
<reference evidence="2 3" key="1">
    <citation type="submission" date="2019-08" db="EMBL/GenBank/DDBJ databases">
        <title>Archangium and Cystobacter genomes.</title>
        <authorList>
            <person name="Chen I.-C.K."/>
            <person name="Wielgoss S."/>
        </authorList>
    </citation>
    <scope>NUCLEOTIDE SEQUENCE [LARGE SCALE GENOMIC DNA]</scope>
    <source>
        <strain evidence="2 3">Cbm 6</strain>
    </source>
</reference>
<dbReference type="PRINTS" id="PR00420">
    <property type="entry name" value="RNGMNOXGNASE"/>
</dbReference>
<proteinExistence type="predicted"/>
<dbReference type="RefSeq" id="WP_395809697.1">
    <property type="nucleotide sequence ID" value="NZ_CP043494.1"/>
</dbReference>
<gene>
    <name evidence="2" type="ORF">F0U60_45120</name>
</gene>
<name>A0ABY9X560_9BACT</name>
<accession>A0ABY9X560</accession>
<dbReference type="Pfam" id="PF01494">
    <property type="entry name" value="FAD_binding_3"/>
    <property type="match status" value="1"/>
</dbReference>
<dbReference type="EMBL" id="CP043494">
    <property type="protein sequence ID" value="WNG50523.1"/>
    <property type="molecule type" value="Genomic_DNA"/>
</dbReference>
<feature type="domain" description="FAD-binding" evidence="1">
    <location>
        <begin position="6"/>
        <end position="336"/>
    </location>
</feature>
<evidence type="ECO:0000259" key="1">
    <source>
        <dbReference type="Pfam" id="PF01494"/>
    </source>
</evidence>
<evidence type="ECO:0000313" key="3">
    <source>
        <dbReference type="Proteomes" id="UP001611383"/>
    </source>
</evidence>
<dbReference type="Proteomes" id="UP001611383">
    <property type="component" value="Chromosome"/>
</dbReference>
<organism evidence="2 3">
    <name type="scientific">Archangium minus</name>
    <dbReference type="NCBI Taxonomy" id="83450"/>
    <lineage>
        <taxon>Bacteria</taxon>
        <taxon>Pseudomonadati</taxon>
        <taxon>Myxococcota</taxon>
        <taxon>Myxococcia</taxon>
        <taxon>Myxococcales</taxon>
        <taxon>Cystobacterineae</taxon>
        <taxon>Archangiaceae</taxon>
        <taxon>Archangium</taxon>
    </lineage>
</organism>
<dbReference type="InterPro" id="IPR036188">
    <property type="entry name" value="FAD/NAD-bd_sf"/>
</dbReference>
<dbReference type="Gene3D" id="3.50.50.60">
    <property type="entry name" value="FAD/NAD(P)-binding domain"/>
    <property type="match status" value="1"/>
</dbReference>
<protein>
    <submittedName>
        <fullName evidence="2">FAD-dependent oxidoreductase</fullName>
    </submittedName>
</protein>
<dbReference type="InterPro" id="IPR051704">
    <property type="entry name" value="FAD_aromatic-hydroxylase"/>
</dbReference>
<dbReference type="SUPFAM" id="SSF51905">
    <property type="entry name" value="FAD/NAD(P)-binding domain"/>
    <property type="match status" value="1"/>
</dbReference>
<dbReference type="Gene3D" id="3.30.9.10">
    <property type="entry name" value="D-Amino Acid Oxidase, subunit A, domain 2"/>
    <property type="match status" value="1"/>
</dbReference>
<keyword evidence="3" id="KW-1185">Reference proteome</keyword>
<dbReference type="PANTHER" id="PTHR46865">
    <property type="entry name" value="OXIDOREDUCTASE-RELATED"/>
    <property type="match status" value="1"/>
</dbReference>
<sequence>MKNRNILISGASIAGPALAYWLSRHGFNPTVVERAPALRDGGYAVDFRGASMQALERMGLLGEVRRAQTHMGAVTFVNGDNKPVASLPSEFMSGEVEILRGDLARILYEASRQGTEYLFGDSITSLTQDEQGVRVTFQHAPPRTFALVVGADGLHSNVRALAFGDESRFVHDLGYYVSIFTAPNLLNLDYAGRFYTEPGRTVGVYSARQNTESKVMLVFASPPLKYDRHDSARQKQLLANAFAGTGWETSRILEAMWDTPDFYFDSISQVRMDSWSNGRTVLLGDAAYCASPLSGMGTGMAVVGAYVLAGELAAAAGDHRTAFARYEEQMRSYVQQCQKQGQDGGDFFVPQSRAMIWFRNQLYRSMSWVPWKGLIARMAMRAGNAISLKEYPA</sequence>
<dbReference type="InterPro" id="IPR002938">
    <property type="entry name" value="FAD-bd"/>
</dbReference>